<dbReference type="Gene3D" id="3.70.10.10">
    <property type="match status" value="1"/>
</dbReference>
<dbReference type="GO" id="GO:0006271">
    <property type="term" value="P:DNA strand elongation involved in DNA replication"/>
    <property type="evidence" value="ECO:0007669"/>
    <property type="project" value="TreeGrafter"/>
</dbReference>
<dbReference type="PANTHER" id="PTHR30478:SF0">
    <property type="entry name" value="BETA SLIDING CLAMP"/>
    <property type="match status" value="1"/>
</dbReference>
<evidence type="ECO:0000256" key="1">
    <source>
        <dbReference type="ARBA" id="ARBA00004496"/>
    </source>
</evidence>
<dbReference type="Pfam" id="PF02768">
    <property type="entry name" value="DNA_pol3_beta_3"/>
    <property type="match status" value="1"/>
</dbReference>
<dbReference type="EMBL" id="CP023819">
    <property type="protein sequence ID" value="ATL90221.1"/>
    <property type="molecule type" value="Genomic_DNA"/>
</dbReference>
<evidence type="ECO:0000256" key="9">
    <source>
        <dbReference type="ARBA" id="ARBA00023125"/>
    </source>
</evidence>
<evidence type="ECO:0000259" key="12">
    <source>
        <dbReference type="Pfam" id="PF02767"/>
    </source>
</evidence>
<evidence type="ECO:0000256" key="7">
    <source>
        <dbReference type="ARBA" id="ARBA00022705"/>
    </source>
</evidence>
<evidence type="ECO:0000256" key="6">
    <source>
        <dbReference type="ARBA" id="ARBA00022695"/>
    </source>
</evidence>
<accession>A0A2A7AGW7</accession>
<reference evidence="15 17" key="2">
    <citation type="submission" date="2018-08" db="EMBL/GenBank/DDBJ databases">
        <title>A genome reference for cultivated species of the human gut microbiota.</title>
        <authorList>
            <person name="Zou Y."/>
            <person name="Xue W."/>
            <person name="Luo G."/>
        </authorList>
    </citation>
    <scope>NUCLEOTIDE SEQUENCE [LARGE SCALE GENOMIC DNA]</scope>
    <source>
        <strain evidence="15 17">AF36-11AT</strain>
    </source>
</reference>
<dbReference type="InterPro" id="IPR001001">
    <property type="entry name" value="DNA_polIII_beta"/>
</dbReference>
<evidence type="ECO:0000313" key="15">
    <source>
        <dbReference type="EMBL" id="RGB70458.1"/>
    </source>
</evidence>
<keyword evidence="6 10" id="KW-0548">Nucleotidyltransferase</keyword>
<dbReference type="InterPro" id="IPR046938">
    <property type="entry name" value="DNA_clamp_sf"/>
</dbReference>
<evidence type="ECO:0000313" key="14">
    <source>
        <dbReference type="EMBL" id="ATL90221.1"/>
    </source>
</evidence>
<dbReference type="SUPFAM" id="SSF55979">
    <property type="entry name" value="DNA clamp"/>
    <property type="match status" value="3"/>
</dbReference>
<name>A0A2A7AGW7_9FIRM</name>
<dbReference type="SMART" id="SM00480">
    <property type="entry name" value="POL3Bc"/>
    <property type="match status" value="1"/>
</dbReference>
<evidence type="ECO:0000259" key="11">
    <source>
        <dbReference type="Pfam" id="PF00712"/>
    </source>
</evidence>
<evidence type="ECO:0000256" key="10">
    <source>
        <dbReference type="PIRNR" id="PIRNR000804"/>
    </source>
</evidence>
<dbReference type="PANTHER" id="PTHR30478">
    <property type="entry name" value="DNA POLYMERASE III SUBUNIT BETA"/>
    <property type="match status" value="1"/>
</dbReference>
<keyword evidence="8 10" id="KW-0239">DNA-directed DNA polymerase</keyword>
<evidence type="ECO:0000259" key="13">
    <source>
        <dbReference type="Pfam" id="PF02768"/>
    </source>
</evidence>
<sequence length="368" mass="40754">MNIICDKTLLSAAIDGVSKAVTLRSTIPVLEGILLKAEGFQLTLTGYDLEMGIVTTIDANVKEPGEVVLNAKLLSSMVSRMPSGQINIQSAENGKTTIQSGVAQFEIQSMNPTDFPELPNTGAEETLNIKTGVLRDMIERTLYAVSQDEKKPAHTGELFEISPDKLTVVALDGYRLAIVERPVEAIKEIRIIVPSKTMNEVSHLLANDDEETVHISANRRYVVFTTAGYTIMSRLIEGEFLNYHNVIPNGSRTSVVLDTKEFIETIERASLIITERLKNPLRISFTEGKVVVRCQTNLGRVVDEFNAQCEGDEVEIGFNNRYLLDALRNARTEQVKLEISGPLSPVKVLPTEGSDFLYLVLPVRFKND</sequence>
<dbReference type="GO" id="GO:0003677">
    <property type="term" value="F:DNA binding"/>
    <property type="evidence" value="ECO:0007669"/>
    <property type="project" value="UniProtKB-UniRule"/>
</dbReference>
<organism evidence="15 17">
    <name type="scientific">Faecalibacterium prausnitzii</name>
    <dbReference type="NCBI Taxonomy" id="853"/>
    <lineage>
        <taxon>Bacteria</taxon>
        <taxon>Bacillati</taxon>
        <taxon>Bacillota</taxon>
        <taxon>Clostridia</taxon>
        <taxon>Eubacteriales</taxon>
        <taxon>Oscillospiraceae</taxon>
        <taxon>Faecalibacterium</taxon>
    </lineage>
</organism>
<dbReference type="Proteomes" id="UP000223709">
    <property type="component" value="Chromosome"/>
</dbReference>
<dbReference type="Gene3D" id="3.10.150.10">
    <property type="entry name" value="DNA Polymerase III, subunit A, domain 2"/>
    <property type="match status" value="1"/>
</dbReference>
<protein>
    <recommendedName>
        <fullName evidence="3 10">Beta sliding clamp</fullName>
    </recommendedName>
</protein>
<comment type="similarity">
    <text evidence="2 10">Belongs to the beta sliding clamp family.</text>
</comment>
<comment type="subunit">
    <text evidence="10">Forms a ring-shaped head-to-tail homodimer around DNA.</text>
</comment>
<comment type="subcellular location">
    <subcellularLocation>
        <location evidence="1 10">Cytoplasm</location>
    </subcellularLocation>
</comment>
<dbReference type="NCBIfam" id="TIGR00663">
    <property type="entry name" value="dnan"/>
    <property type="match status" value="1"/>
</dbReference>
<evidence type="ECO:0000256" key="2">
    <source>
        <dbReference type="ARBA" id="ARBA00010752"/>
    </source>
</evidence>
<dbReference type="EMBL" id="QVEQ01000010">
    <property type="protein sequence ID" value="RGB70458.1"/>
    <property type="molecule type" value="Genomic_DNA"/>
</dbReference>
<dbReference type="Pfam" id="PF00712">
    <property type="entry name" value="DNA_pol3_beta"/>
    <property type="match status" value="1"/>
</dbReference>
<dbReference type="Pfam" id="PF02767">
    <property type="entry name" value="DNA_pol3_beta_2"/>
    <property type="match status" value="1"/>
</dbReference>
<evidence type="ECO:0000256" key="8">
    <source>
        <dbReference type="ARBA" id="ARBA00022932"/>
    </source>
</evidence>
<dbReference type="KEGG" id="fpra:CG447_08945"/>
<dbReference type="GO" id="GO:0008408">
    <property type="term" value="F:3'-5' exonuclease activity"/>
    <property type="evidence" value="ECO:0007669"/>
    <property type="project" value="InterPro"/>
</dbReference>
<dbReference type="PIRSF" id="PIRSF000804">
    <property type="entry name" value="DNA_pol_III_b"/>
    <property type="match status" value="1"/>
</dbReference>
<evidence type="ECO:0000313" key="16">
    <source>
        <dbReference type="Proteomes" id="UP000223709"/>
    </source>
</evidence>
<gene>
    <name evidence="15" type="primary">dnaN</name>
    <name evidence="14" type="ORF">CRH10_07870</name>
    <name evidence="15" type="ORF">DWZ89_10755</name>
</gene>
<feature type="domain" description="DNA polymerase III beta sliding clamp C-terminal" evidence="13">
    <location>
        <begin position="245"/>
        <end position="364"/>
    </location>
</feature>
<dbReference type="Proteomes" id="UP000261140">
    <property type="component" value="Unassembled WGS sequence"/>
</dbReference>
<keyword evidence="9" id="KW-0238">DNA-binding</keyword>
<dbReference type="RefSeq" id="WP_097773091.1">
    <property type="nucleotide sequence ID" value="NZ_CABVEJ010000005.1"/>
</dbReference>
<evidence type="ECO:0000256" key="4">
    <source>
        <dbReference type="ARBA" id="ARBA00022490"/>
    </source>
</evidence>
<dbReference type="AlphaFoldDB" id="A0A2A7AGW7"/>
<dbReference type="InterPro" id="IPR022635">
    <property type="entry name" value="DNA_polIII_beta_C"/>
</dbReference>
<dbReference type="GO" id="GO:0005737">
    <property type="term" value="C:cytoplasm"/>
    <property type="evidence" value="ECO:0007669"/>
    <property type="project" value="UniProtKB-SubCell"/>
</dbReference>
<proteinExistence type="inferred from homology"/>
<feature type="domain" description="DNA polymerase III beta sliding clamp N-terminal" evidence="11">
    <location>
        <begin position="1"/>
        <end position="119"/>
    </location>
</feature>
<dbReference type="InterPro" id="IPR022637">
    <property type="entry name" value="DNA_polIII_beta_cen"/>
</dbReference>
<evidence type="ECO:0000256" key="5">
    <source>
        <dbReference type="ARBA" id="ARBA00022679"/>
    </source>
</evidence>
<dbReference type="InterPro" id="IPR022634">
    <property type="entry name" value="DNA_polIII_beta_N"/>
</dbReference>
<dbReference type="GeneID" id="90658719"/>
<evidence type="ECO:0000256" key="3">
    <source>
        <dbReference type="ARBA" id="ARBA00021035"/>
    </source>
</evidence>
<reference evidence="14 16" key="1">
    <citation type="submission" date="2017-10" db="EMBL/GenBank/DDBJ databases">
        <title>Complete Genome Sequence of Faecalibacterium prausnitzii isolated from the gut of healthy adult Indian.</title>
        <authorList>
            <person name="Bag S."/>
            <person name="Ghosh T.S."/>
            <person name="Das B."/>
        </authorList>
    </citation>
    <scope>NUCLEOTIDE SEQUENCE [LARGE SCALE GENOMIC DNA]</scope>
    <source>
        <strain evidence="14 16">Indica</strain>
    </source>
</reference>
<dbReference type="GO" id="GO:0009360">
    <property type="term" value="C:DNA polymerase III complex"/>
    <property type="evidence" value="ECO:0007669"/>
    <property type="project" value="InterPro"/>
</dbReference>
<keyword evidence="7 10" id="KW-0235">DNA replication</keyword>
<dbReference type="CDD" id="cd00140">
    <property type="entry name" value="beta_clamp"/>
    <property type="match status" value="1"/>
</dbReference>
<feature type="domain" description="DNA polymerase III beta sliding clamp central" evidence="12">
    <location>
        <begin position="129"/>
        <end position="240"/>
    </location>
</feature>
<keyword evidence="5 10" id="KW-0808">Transferase</keyword>
<evidence type="ECO:0000313" key="17">
    <source>
        <dbReference type="Proteomes" id="UP000261140"/>
    </source>
</evidence>
<keyword evidence="4 10" id="KW-0963">Cytoplasm</keyword>
<comment type="function">
    <text evidence="10">Confers DNA tethering and processivity to DNA polymerases and other proteins. Acts as a clamp, forming a ring around DNA (a reaction catalyzed by the clamp-loading complex) which diffuses in an ATP-independent manner freely and bidirectionally along dsDNA. Initially characterized for its ability to contact the catalytic subunit of DNA polymerase III (Pol III), a complex, multichain enzyme responsible for most of the replicative synthesis in bacteria; Pol III exhibits 3'-5' exonuclease proofreading activity. The beta chain is required for initiation of replication as well as for processivity of DNA replication.</text>
</comment>
<dbReference type="GO" id="GO:0003887">
    <property type="term" value="F:DNA-directed DNA polymerase activity"/>
    <property type="evidence" value="ECO:0007669"/>
    <property type="project" value="UniProtKB-UniRule"/>
</dbReference>